<reference evidence="7 8" key="1">
    <citation type="submission" date="2015-07" db="EMBL/GenBank/DDBJ databases">
        <authorList>
            <person name="Kim K.M."/>
        </authorList>
    </citation>
    <scope>NUCLEOTIDE SEQUENCE [LARGE SCALE GENOMIC DNA]</scope>
    <source>
        <strain evidence="7 8">KCTC 12363</strain>
    </source>
</reference>
<feature type="transmembrane region" description="Helical" evidence="6">
    <location>
        <begin position="144"/>
        <end position="164"/>
    </location>
</feature>
<dbReference type="CDD" id="cd13961">
    <property type="entry name" value="PT_UbiA_DGGGPS"/>
    <property type="match status" value="1"/>
</dbReference>
<evidence type="ECO:0000256" key="6">
    <source>
        <dbReference type="SAM" id="Phobius"/>
    </source>
</evidence>
<dbReference type="Gene3D" id="1.10.357.140">
    <property type="entry name" value="UbiA prenyltransferase"/>
    <property type="match status" value="1"/>
</dbReference>
<dbReference type="STRING" id="320787.CA2015_2349"/>
<name>A0A0H4PFB4_9BACT</name>
<dbReference type="NCBIfam" id="NF009513">
    <property type="entry name" value="PRK12872.1-3"/>
    <property type="match status" value="1"/>
</dbReference>
<evidence type="ECO:0000256" key="2">
    <source>
        <dbReference type="ARBA" id="ARBA00022475"/>
    </source>
</evidence>
<feature type="transmembrane region" description="Helical" evidence="6">
    <location>
        <begin position="24"/>
        <end position="46"/>
    </location>
</feature>
<dbReference type="InterPro" id="IPR050475">
    <property type="entry name" value="Prenyltransferase_related"/>
</dbReference>
<evidence type="ECO:0000256" key="4">
    <source>
        <dbReference type="ARBA" id="ARBA00022989"/>
    </source>
</evidence>
<protein>
    <submittedName>
        <fullName evidence="7">Putative prenyltransferase</fullName>
    </submittedName>
</protein>
<keyword evidence="7" id="KW-0808">Transferase</keyword>
<keyword evidence="4 6" id="KW-1133">Transmembrane helix</keyword>
<dbReference type="KEGG" id="camu:CA2015_2349"/>
<evidence type="ECO:0000256" key="3">
    <source>
        <dbReference type="ARBA" id="ARBA00022692"/>
    </source>
</evidence>
<dbReference type="InterPro" id="IPR000537">
    <property type="entry name" value="UbiA_prenyltransferase"/>
</dbReference>
<evidence type="ECO:0000256" key="5">
    <source>
        <dbReference type="ARBA" id="ARBA00023136"/>
    </source>
</evidence>
<dbReference type="GO" id="GO:0016765">
    <property type="term" value="F:transferase activity, transferring alkyl or aryl (other than methyl) groups"/>
    <property type="evidence" value="ECO:0007669"/>
    <property type="project" value="InterPro"/>
</dbReference>
<evidence type="ECO:0000256" key="1">
    <source>
        <dbReference type="ARBA" id="ARBA00004141"/>
    </source>
</evidence>
<proteinExistence type="predicted"/>
<dbReference type="GO" id="GO:0016020">
    <property type="term" value="C:membrane"/>
    <property type="evidence" value="ECO:0007669"/>
    <property type="project" value="UniProtKB-SubCell"/>
</dbReference>
<feature type="transmembrane region" description="Helical" evidence="6">
    <location>
        <begin position="52"/>
        <end position="71"/>
    </location>
</feature>
<feature type="transmembrane region" description="Helical" evidence="6">
    <location>
        <begin position="170"/>
        <end position="189"/>
    </location>
</feature>
<sequence length="290" mass="32743">MKNPKASPVFTFGGFIKIIRPENLLLVAFAQLMTAFFLVGTTNAGLPVLKDYHLYLLIISTVILTASGYMINDYYDVKIDYVNRPKAVVIGKGMKRRMVMILHTVMNVVGILVGLLVHPKIGAITFVAAFLLWLYSNTLKRLPFIGNLTVASLTGLAIWIVGIYYQKSELLIITYAIFAFFINLIREILKDIEDRNGDRKHGCKTLPIVLGFRKTKNIIFIIAFLFVASILFVTFKINEPLLFLYFGGLSLFFIAFMVKIYKADRKSHFSELSTISKLLMLTGILSMGFL</sequence>
<dbReference type="InterPro" id="IPR044878">
    <property type="entry name" value="UbiA_sf"/>
</dbReference>
<dbReference type="Proteomes" id="UP000036520">
    <property type="component" value="Chromosome"/>
</dbReference>
<evidence type="ECO:0000313" key="8">
    <source>
        <dbReference type="Proteomes" id="UP000036520"/>
    </source>
</evidence>
<keyword evidence="5 6" id="KW-0472">Membrane</keyword>
<feature type="transmembrane region" description="Helical" evidence="6">
    <location>
        <begin position="121"/>
        <end position="137"/>
    </location>
</feature>
<keyword evidence="8" id="KW-1185">Reference proteome</keyword>
<organism evidence="7 8">
    <name type="scientific">Cyclobacterium amurskyense</name>
    <dbReference type="NCBI Taxonomy" id="320787"/>
    <lineage>
        <taxon>Bacteria</taxon>
        <taxon>Pseudomonadati</taxon>
        <taxon>Bacteroidota</taxon>
        <taxon>Cytophagia</taxon>
        <taxon>Cytophagales</taxon>
        <taxon>Cyclobacteriaceae</taxon>
        <taxon>Cyclobacterium</taxon>
    </lineage>
</organism>
<dbReference type="PANTHER" id="PTHR42723">
    <property type="entry name" value="CHLOROPHYLL SYNTHASE"/>
    <property type="match status" value="1"/>
</dbReference>
<gene>
    <name evidence="7" type="ORF">CA2015_2349</name>
</gene>
<keyword evidence="3 6" id="KW-0812">Transmembrane</keyword>
<dbReference type="OrthoDB" id="9811562at2"/>
<feature type="transmembrane region" description="Helical" evidence="6">
    <location>
        <begin position="241"/>
        <end position="260"/>
    </location>
</feature>
<feature type="transmembrane region" description="Helical" evidence="6">
    <location>
        <begin position="98"/>
        <end position="115"/>
    </location>
</feature>
<feature type="transmembrane region" description="Helical" evidence="6">
    <location>
        <begin position="218"/>
        <end position="235"/>
    </location>
</feature>
<dbReference type="PANTHER" id="PTHR42723:SF1">
    <property type="entry name" value="CHLOROPHYLL SYNTHASE, CHLOROPLASTIC"/>
    <property type="match status" value="1"/>
</dbReference>
<evidence type="ECO:0000313" key="7">
    <source>
        <dbReference type="EMBL" id="AKP51765.1"/>
    </source>
</evidence>
<dbReference type="Pfam" id="PF01040">
    <property type="entry name" value="UbiA"/>
    <property type="match status" value="1"/>
</dbReference>
<dbReference type="Gene3D" id="1.20.120.1780">
    <property type="entry name" value="UbiA prenyltransferase"/>
    <property type="match status" value="1"/>
</dbReference>
<accession>A0A0H4PFB4</accession>
<dbReference type="AlphaFoldDB" id="A0A0H4PFB4"/>
<dbReference type="EMBL" id="CP012040">
    <property type="protein sequence ID" value="AKP51765.1"/>
    <property type="molecule type" value="Genomic_DNA"/>
</dbReference>
<dbReference type="RefSeq" id="WP_048642070.1">
    <property type="nucleotide sequence ID" value="NZ_CP012040.1"/>
</dbReference>
<comment type="subcellular location">
    <subcellularLocation>
        <location evidence="1">Membrane</location>
        <topology evidence="1">Multi-pass membrane protein</topology>
    </subcellularLocation>
</comment>
<keyword evidence="2" id="KW-1003">Cell membrane</keyword>